<proteinExistence type="predicted"/>
<keyword evidence="3" id="KW-1185">Reference proteome</keyword>
<dbReference type="EMBL" id="LR026985">
    <property type="protein sequence ID" value="VCU40387.1"/>
    <property type="molecule type" value="Genomic_DNA"/>
</dbReference>
<dbReference type="InterPro" id="IPR040976">
    <property type="entry name" value="Pkinase_fungal"/>
</dbReference>
<evidence type="ECO:0000313" key="3">
    <source>
        <dbReference type="Proteomes" id="UP000324639"/>
    </source>
</evidence>
<sequence>MSDEELGCDMSILHHGEDKFVQFPKIGKDPGQSFEIKSNPIVQPMRLITRGKTCYETKDELKVIKYS</sequence>
<name>A0A9X9LAC7_BLUGR</name>
<dbReference type="Pfam" id="PF17667">
    <property type="entry name" value="Pkinase_fungal"/>
    <property type="match status" value="1"/>
</dbReference>
<dbReference type="AlphaFoldDB" id="A0A9X9LAC7"/>
<protein>
    <submittedName>
        <fullName evidence="2">Bgt-50982</fullName>
    </submittedName>
</protein>
<feature type="domain" description="Fungal-type protein kinase" evidence="1">
    <location>
        <begin position="1"/>
        <end position="65"/>
    </location>
</feature>
<accession>A0A9X9LAC7</accession>
<evidence type="ECO:0000313" key="2">
    <source>
        <dbReference type="EMBL" id="VCU40387.1"/>
    </source>
</evidence>
<reference evidence="2 3" key="1">
    <citation type="submission" date="2018-08" db="EMBL/GenBank/DDBJ databases">
        <authorList>
            <person name="Muller C M."/>
        </authorList>
    </citation>
    <scope>NUCLEOTIDE SEQUENCE [LARGE SCALE GENOMIC DNA]</scope>
</reference>
<evidence type="ECO:0000259" key="1">
    <source>
        <dbReference type="Pfam" id="PF17667"/>
    </source>
</evidence>
<organism evidence="2 3">
    <name type="scientific">Blumeria graminis f. sp. tritici</name>
    <dbReference type="NCBI Taxonomy" id="62690"/>
    <lineage>
        <taxon>Eukaryota</taxon>
        <taxon>Fungi</taxon>
        <taxon>Dikarya</taxon>
        <taxon>Ascomycota</taxon>
        <taxon>Pezizomycotina</taxon>
        <taxon>Leotiomycetes</taxon>
        <taxon>Erysiphales</taxon>
        <taxon>Erysiphaceae</taxon>
        <taxon>Blumeria</taxon>
    </lineage>
</organism>
<dbReference type="Proteomes" id="UP000324639">
    <property type="component" value="Chromosome Bgt_-02"/>
</dbReference>
<gene>
    <name evidence="2" type="ORF">BGT96224V316_LOCUS1626</name>
</gene>